<feature type="transmembrane region" description="Helical" evidence="1">
    <location>
        <begin position="87"/>
        <end position="107"/>
    </location>
</feature>
<reference evidence="2 3" key="1">
    <citation type="journal article" date="2014" name="PLoS Genet.">
        <title>Phylogenetically driven sequencing of extremely halophilic archaea reveals strategies for static and dynamic osmo-response.</title>
        <authorList>
            <person name="Becker E.A."/>
            <person name="Seitzer P.M."/>
            <person name="Tritt A."/>
            <person name="Larsen D."/>
            <person name="Krusor M."/>
            <person name="Yao A.I."/>
            <person name="Wu D."/>
            <person name="Madern D."/>
            <person name="Eisen J.A."/>
            <person name="Darling A.E."/>
            <person name="Facciotti M.T."/>
        </authorList>
    </citation>
    <scope>NUCLEOTIDE SEQUENCE [LARGE SCALE GENOMIC DNA]</scope>
    <source>
        <strain evidence="2 3">JCM 10990</strain>
    </source>
</reference>
<sequence>NRPAIAVAGAGALAALLVLGWVIVSVGTGVLESTLALGFAVLFCWWVGRPLRAAYADPVPETVGPAVGACVLGLVLLDAAFAAVAGVWWGIAVAVFLVPAVGLSRVFDVT</sequence>
<name>M0AJ36_9EURY</name>
<keyword evidence="3" id="KW-1185">Reference proteome</keyword>
<accession>M0AJ36</accession>
<evidence type="ECO:0000313" key="2">
    <source>
        <dbReference type="EMBL" id="ELY98509.1"/>
    </source>
</evidence>
<evidence type="ECO:0000313" key="3">
    <source>
        <dbReference type="Proteomes" id="UP000011693"/>
    </source>
</evidence>
<organism evidence="2 3">
    <name type="scientific">Natrialba chahannaoensis JCM 10990</name>
    <dbReference type="NCBI Taxonomy" id="1227492"/>
    <lineage>
        <taxon>Archaea</taxon>
        <taxon>Methanobacteriati</taxon>
        <taxon>Methanobacteriota</taxon>
        <taxon>Stenosarchaea group</taxon>
        <taxon>Halobacteria</taxon>
        <taxon>Halobacteriales</taxon>
        <taxon>Natrialbaceae</taxon>
        <taxon>Natrialba</taxon>
    </lineage>
</organism>
<keyword evidence="1" id="KW-0472">Membrane</keyword>
<feature type="non-terminal residue" evidence="2">
    <location>
        <position position="1"/>
    </location>
</feature>
<feature type="transmembrane region" description="Helical" evidence="1">
    <location>
        <begin position="59"/>
        <end position="81"/>
    </location>
</feature>
<gene>
    <name evidence="2" type="ORF">C482_11687</name>
</gene>
<dbReference type="STRING" id="1227492.C482_11687"/>
<dbReference type="PATRIC" id="fig|1227492.4.peg.2305"/>
<dbReference type="GO" id="GO:0016740">
    <property type="term" value="F:transferase activity"/>
    <property type="evidence" value="ECO:0007669"/>
    <property type="project" value="UniProtKB-KW"/>
</dbReference>
<evidence type="ECO:0000256" key="1">
    <source>
        <dbReference type="SAM" id="Phobius"/>
    </source>
</evidence>
<protein>
    <submittedName>
        <fullName evidence="2">UbiA prenyltransferase</fullName>
    </submittedName>
</protein>
<proteinExistence type="predicted"/>
<comment type="caution">
    <text evidence="2">The sequence shown here is derived from an EMBL/GenBank/DDBJ whole genome shotgun (WGS) entry which is preliminary data.</text>
</comment>
<keyword evidence="1" id="KW-1133">Transmembrane helix</keyword>
<feature type="transmembrane region" description="Helical" evidence="1">
    <location>
        <begin position="30"/>
        <end position="47"/>
    </location>
</feature>
<keyword evidence="2" id="KW-0808">Transferase</keyword>
<dbReference type="AlphaFoldDB" id="M0AJ36"/>
<keyword evidence="1" id="KW-0812">Transmembrane</keyword>
<dbReference type="EMBL" id="AOIN01000063">
    <property type="protein sequence ID" value="ELY98509.1"/>
    <property type="molecule type" value="Genomic_DNA"/>
</dbReference>
<dbReference type="Proteomes" id="UP000011693">
    <property type="component" value="Unassembled WGS sequence"/>
</dbReference>